<accession>A0A940WVH9</accession>
<dbReference type="EMBL" id="JAGKSQ010000003">
    <property type="protein sequence ID" value="MBP3951247.1"/>
    <property type="molecule type" value="Genomic_DNA"/>
</dbReference>
<keyword evidence="2" id="KW-1185">Reference proteome</keyword>
<comment type="caution">
    <text evidence="1">The sequence shown here is derived from an EMBL/GenBank/DDBJ whole genome shotgun (WGS) entry which is preliminary data.</text>
</comment>
<sequence length="209" mass="24502">MYNYNQTLKPFGIWMDGHCSWLNSLEWDISPTEMKETNVTVIAAFHKVWKIHVTILQERLHQASHFDYTFTIKNHSNRDRVIKFVYHHNSNSNDEQVVSMVSSSEKTVMHYNGNKISLLATHFFQHENFHLAVGERGTIWNEKTGNLTLSPIWRGSQESMMVTELHMSKNEERVGRVWGVQGETEEDVQQAHFQRLEYNHLGFVAKQIL</sequence>
<dbReference type="Proteomes" id="UP000678228">
    <property type="component" value="Unassembled WGS sequence"/>
</dbReference>
<reference evidence="1" key="1">
    <citation type="submission" date="2021-03" db="EMBL/GenBank/DDBJ databases">
        <title>Bacillus suaedae sp. nov., isolated from Suaeda aralocaspica.</title>
        <authorList>
            <person name="Lei R.F.R."/>
        </authorList>
    </citation>
    <scope>NUCLEOTIDE SEQUENCE</scope>
    <source>
        <strain evidence="1">YZJH907-2</strain>
    </source>
</reference>
<evidence type="ECO:0000313" key="2">
    <source>
        <dbReference type="Proteomes" id="UP000678228"/>
    </source>
</evidence>
<proteinExistence type="predicted"/>
<protein>
    <submittedName>
        <fullName evidence="1">Uncharacterized protein</fullName>
    </submittedName>
</protein>
<gene>
    <name evidence="1" type="ORF">J7W16_08865</name>
</gene>
<dbReference type="AlphaFoldDB" id="A0A940WVH9"/>
<evidence type="ECO:0000313" key="1">
    <source>
        <dbReference type="EMBL" id="MBP3951247.1"/>
    </source>
</evidence>
<name>A0A940WVH9_9BACI</name>
<dbReference type="RefSeq" id="WP_210596938.1">
    <property type="nucleotide sequence ID" value="NZ_JAGKSQ010000003.1"/>
</dbReference>
<organism evidence="1 2">
    <name type="scientific">Halalkalibacter suaedae</name>
    <dbReference type="NCBI Taxonomy" id="2822140"/>
    <lineage>
        <taxon>Bacteria</taxon>
        <taxon>Bacillati</taxon>
        <taxon>Bacillota</taxon>
        <taxon>Bacilli</taxon>
        <taxon>Bacillales</taxon>
        <taxon>Bacillaceae</taxon>
        <taxon>Halalkalibacter</taxon>
    </lineage>
</organism>